<dbReference type="HAMAP" id="MF_03188">
    <property type="entry name" value="Methyltr_EFM4"/>
    <property type="match status" value="1"/>
</dbReference>
<dbReference type="GO" id="GO:0005634">
    <property type="term" value="C:nucleus"/>
    <property type="evidence" value="ECO:0007669"/>
    <property type="project" value="UniProtKB-SubCell"/>
</dbReference>
<comment type="subcellular location">
    <subcellularLocation>
        <location evidence="7">Cytoplasm</location>
    </subcellularLocation>
    <subcellularLocation>
        <location evidence="7">Nucleus</location>
    </subcellularLocation>
</comment>
<dbReference type="PANTHER" id="PTHR12843:SF5">
    <property type="entry name" value="EEF1A LYSINE METHYLTRANSFERASE 2"/>
    <property type="match status" value="1"/>
</dbReference>
<dbReference type="KEGG" id="bspl:114841820"/>
<dbReference type="InterPro" id="IPR025714">
    <property type="entry name" value="Methyltranfer_dom"/>
</dbReference>
<dbReference type="FunCoup" id="A0A6P7KJT6">
    <property type="interactions" value="1452"/>
</dbReference>
<accession>A0A6P7KJT6</accession>
<proteinExistence type="inferred from homology"/>
<evidence type="ECO:0000256" key="1">
    <source>
        <dbReference type="ARBA" id="ARBA00022490"/>
    </source>
</evidence>
<dbReference type="FunFam" id="3.40.50.150:FF:000172">
    <property type="entry name" value="EEF1A lysine methyltransferase 2"/>
    <property type="match status" value="1"/>
</dbReference>
<comment type="function">
    <text evidence="7">Protein-lysine methyltransferase that selectively catalyzes the trimethylation of EEF1A at 'Lys-318'.</text>
</comment>
<dbReference type="RefSeq" id="XP_028982808.1">
    <property type="nucleotide sequence ID" value="XM_029126975.3"/>
</dbReference>
<dbReference type="CDD" id="cd02440">
    <property type="entry name" value="AdoMet_MTases"/>
    <property type="match status" value="1"/>
</dbReference>
<dbReference type="InParanoid" id="A0A6P7KJT6"/>
<evidence type="ECO:0000256" key="2">
    <source>
        <dbReference type="ARBA" id="ARBA00022603"/>
    </source>
</evidence>
<gene>
    <name evidence="10" type="primary">eef1akmt2</name>
    <name evidence="7" type="synonym">EEF1AKMT2</name>
    <name evidence="7" type="synonym">METTL10</name>
</gene>
<dbReference type="CTD" id="399818"/>
<dbReference type="GO" id="GO:0016279">
    <property type="term" value="F:protein-lysine N-methyltransferase activity"/>
    <property type="evidence" value="ECO:0007669"/>
    <property type="project" value="UniProtKB-UniRule"/>
</dbReference>
<comment type="catalytic activity">
    <reaction evidence="6">
        <text>L-lysyl-[protein] + 3 S-adenosyl-L-methionine = N(6),N(6),N(6)-trimethyl-L-lysyl-[protein] + 3 S-adenosyl-L-homocysteine + 3 H(+)</text>
        <dbReference type="Rhea" id="RHEA:54192"/>
        <dbReference type="Rhea" id="RHEA-COMP:9752"/>
        <dbReference type="Rhea" id="RHEA-COMP:13826"/>
        <dbReference type="ChEBI" id="CHEBI:15378"/>
        <dbReference type="ChEBI" id="CHEBI:29969"/>
        <dbReference type="ChEBI" id="CHEBI:57856"/>
        <dbReference type="ChEBI" id="CHEBI:59789"/>
        <dbReference type="ChEBI" id="CHEBI:61961"/>
    </reaction>
    <physiologicalReaction direction="left-to-right" evidence="6">
        <dbReference type="Rhea" id="RHEA:54193"/>
    </physiologicalReaction>
</comment>
<evidence type="ECO:0000256" key="3">
    <source>
        <dbReference type="ARBA" id="ARBA00022679"/>
    </source>
</evidence>
<keyword evidence="2 7" id="KW-0489">Methyltransferase</keyword>
<keyword evidence="1 7" id="KW-0963">Cytoplasm</keyword>
<sequence>MGTVGKHLTASSSMEDAAVVTHGSGYVSDPEDDQYSDNDFGPSKLGTKEYWEAAYQKELETFKDIGDIGEIWFGEGSMSRVLRWMDNANIPKDASILDIGTGNGAFLVELARQGYRNLVGIDYSPASVELARSVLQAEDLADVSVKEMDFLRCQGELRDFDICIDKGTFDAISLNPENTEEGKKLYVQALKRALKNKGFFVITSCNWTKEQLLERFNEGFEFVRELPTPSFQFGGKTGSSVSALVFKQVH</sequence>
<comment type="similarity">
    <text evidence="7">Belongs to the class I-like SAM-binding methyltransferase superfamily. EFM4 family.</text>
</comment>
<name>A0A6P7KJT6_BETSP</name>
<protein>
    <recommendedName>
        <fullName evidence="7">EEF1A lysine methyltransferase 2</fullName>
        <ecNumber evidence="7">2.1.1.-</ecNumber>
    </recommendedName>
    <alternativeName>
        <fullName evidence="7">Methyltransferase-like protein 10</fullName>
    </alternativeName>
    <alternativeName>
        <fullName evidence="7">Protein-lysine N-methyltransferase METTL10</fullName>
    </alternativeName>
</protein>
<keyword evidence="5 7" id="KW-0539">Nucleus</keyword>
<dbReference type="InterPro" id="IPR029063">
    <property type="entry name" value="SAM-dependent_MTases_sf"/>
</dbReference>
<evidence type="ECO:0000313" key="10">
    <source>
        <dbReference type="RefSeq" id="XP_028982808.1"/>
    </source>
</evidence>
<evidence type="ECO:0000256" key="6">
    <source>
        <dbReference type="ARBA" id="ARBA00049497"/>
    </source>
</evidence>
<keyword evidence="3 7" id="KW-0808">Transferase</keyword>
<keyword evidence="4 7" id="KW-0949">S-adenosyl-L-methionine</keyword>
<evidence type="ECO:0000256" key="5">
    <source>
        <dbReference type="ARBA" id="ARBA00023242"/>
    </source>
</evidence>
<dbReference type="Proteomes" id="UP000515150">
    <property type="component" value="Chromosome 15"/>
</dbReference>
<dbReference type="InterPro" id="IPR026635">
    <property type="entry name" value="Efm4/METTL10"/>
</dbReference>
<dbReference type="EC" id="2.1.1.-" evidence="7"/>
<dbReference type="GO" id="GO:0032259">
    <property type="term" value="P:methylation"/>
    <property type="evidence" value="ECO:0007669"/>
    <property type="project" value="UniProtKB-KW"/>
</dbReference>
<dbReference type="Gene3D" id="3.40.50.150">
    <property type="entry name" value="Vaccinia Virus protein VP39"/>
    <property type="match status" value="1"/>
</dbReference>
<dbReference type="GeneID" id="114841820"/>
<dbReference type="Pfam" id="PF13847">
    <property type="entry name" value="Methyltransf_31"/>
    <property type="match status" value="1"/>
</dbReference>
<dbReference type="GO" id="GO:0005737">
    <property type="term" value="C:cytoplasm"/>
    <property type="evidence" value="ECO:0007669"/>
    <property type="project" value="UniProtKB-SubCell"/>
</dbReference>
<dbReference type="SUPFAM" id="SSF53335">
    <property type="entry name" value="S-adenosyl-L-methionine-dependent methyltransferases"/>
    <property type="match status" value="1"/>
</dbReference>
<dbReference type="AlphaFoldDB" id="A0A6P7KJT6"/>
<reference evidence="10" key="1">
    <citation type="submission" date="2025-08" db="UniProtKB">
        <authorList>
            <consortium name="RefSeq"/>
        </authorList>
    </citation>
    <scope>IDENTIFICATION</scope>
</reference>
<evidence type="ECO:0000259" key="8">
    <source>
        <dbReference type="Pfam" id="PF13847"/>
    </source>
</evidence>
<dbReference type="PANTHER" id="PTHR12843">
    <property type="entry name" value="PROTEIN-LYSINE N-METHYLTRANSFERASE METTL10"/>
    <property type="match status" value="1"/>
</dbReference>
<evidence type="ECO:0000256" key="7">
    <source>
        <dbReference type="HAMAP-Rule" id="MF_03188"/>
    </source>
</evidence>
<feature type="domain" description="Methyltransferase" evidence="8">
    <location>
        <begin position="92"/>
        <end position="226"/>
    </location>
</feature>
<evidence type="ECO:0000256" key="4">
    <source>
        <dbReference type="ARBA" id="ARBA00022691"/>
    </source>
</evidence>
<evidence type="ECO:0000313" key="9">
    <source>
        <dbReference type="Proteomes" id="UP000515150"/>
    </source>
</evidence>
<organism evidence="9 10">
    <name type="scientific">Betta splendens</name>
    <name type="common">Siamese fighting fish</name>
    <dbReference type="NCBI Taxonomy" id="158456"/>
    <lineage>
        <taxon>Eukaryota</taxon>
        <taxon>Metazoa</taxon>
        <taxon>Chordata</taxon>
        <taxon>Craniata</taxon>
        <taxon>Vertebrata</taxon>
        <taxon>Euteleostomi</taxon>
        <taxon>Actinopterygii</taxon>
        <taxon>Neopterygii</taxon>
        <taxon>Teleostei</taxon>
        <taxon>Neoteleostei</taxon>
        <taxon>Acanthomorphata</taxon>
        <taxon>Anabantaria</taxon>
        <taxon>Anabantiformes</taxon>
        <taxon>Anabantoidei</taxon>
        <taxon>Osphronemidae</taxon>
        <taxon>Betta</taxon>
    </lineage>
</organism>
<keyword evidence="9" id="KW-1185">Reference proteome</keyword>